<protein>
    <submittedName>
        <fullName evidence="1">Uncharacterized protein</fullName>
    </submittedName>
</protein>
<reference evidence="1" key="1">
    <citation type="submission" date="2020-04" db="EMBL/GenBank/DDBJ databases">
        <authorList>
            <person name="Chiriac C."/>
            <person name="Salcher M."/>
            <person name="Ghai R."/>
            <person name="Kavagutti S V."/>
        </authorList>
    </citation>
    <scope>NUCLEOTIDE SEQUENCE</scope>
</reference>
<accession>A0A6J5M6P0</accession>
<gene>
    <name evidence="1" type="ORF">UFOVP412_19</name>
</gene>
<name>A0A6J5M6P0_9CAUD</name>
<dbReference type="EMBL" id="LR796387">
    <property type="protein sequence ID" value="CAB4141123.1"/>
    <property type="molecule type" value="Genomic_DNA"/>
</dbReference>
<proteinExistence type="predicted"/>
<evidence type="ECO:0000313" key="1">
    <source>
        <dbReference type="EMBL" id="CAB4141123.1"/>
    </source>
</evidence>
<organism evidence="1">
    <name type="scientific">uncultured Caudovirales phage</name>
    <dbReference type="NCBI Taxonomy" id="2100421"/>
    <lineage>
        <taxon>Viruses</taxon>
        <taxon>Duplodnaviria</taxon>
        <taxon>Heunggongvirae</taxon>
        <taxon>Uroviricota</taxon>
        <taxon>Caudoviricetes</taxon>
        <taxon>Peduoviridae</taxon>
        <taxon>Maltschvirus</taxon>
        <taxon>Maltschvirus maltsch</taxon>
    </lineage>
</organism>
<sequence length="681" mass="72818">MAKTREQILQEAMSANVVPQSAVPTVGAQRSRQEILNQAMTNVPRAQQFQQAIQADPLANALYSLPGTRPLMEFANAAGRSVADVVDFFGPDVINSILQISGTESRVPTIRGSLESIGAIAPAGSYMQPGLGQQIVSGAGEAIPMAMGAQGLLRAGMQRLPQTLMPSTARRVAQSMASTTPAQEAVATAGAVTGGEVGKASGIPGAELAGAIVGGGVGVPLISNIDRMLTNRSDFAAMAGNMARVRTDVAGEMLAKSLRASGLSVDDAMKQYRALGRNALPADIDQSFREILRAAMNVDEGISGQARRMVNQRQAGSGARIAQSLDIISTDNLDDYLRSVDATLGPQVRDLYDQAAQRSVAMPPALRARFEGDSAIGRVQPEVQRRLADRRAMGEQVSNFNLIDETKRALDDQIGAALRGGQNQEARRLIQLKNFMVREADSQIPEYRQARELYAGRMALDDAATLGAEIFQTNARNLRDLTSQMTQPERNAYILAAKDAILNRIDGTGMNRNQVQALFGKNGDAMKLGTLFTENESRQAFMDNLRRETEFAVTRNAVIGNSTTAGQLQRIKESLMPAGGYKQVIGQAASLVTSPTQLAREVSGIIDNMRAEKGSDLYLKGLVQAGDILLTAGMDANVLRRMLETGSVDRLSTELRRIAAPNYSGRAATVTGVGAQQTTEE</sequence>